<dbReference type="InterPro" id="IPR002347">
    <property type="entry name" value="SDR_fam"/>
</dbReference>
<sequence length="416" mass="43443">MRIERRRLHSIVMAEEPKPLCSPPLKDLDKPWDPSPIRGLTILITGGASGFGAAFAREWAKLGATVVIGDVDDEKGEALAKEFQGEGQEEEEAAAEPAKGASQAAEKGRIHFLHCDVRSWESQAALFKEAIRLSPHGGIDTVVANAGVARPDCLLKPPARTDPATGAEEPLPPDFLITDVNAVGALYTAHLALFYLPRNPGSAPATPWTSSSSSSSGSGSGSTSPAAATAGRRDRHLLLVGSVASLMPVAGLPQYCAAKHALVGLFRALRLTAAGGGPGVRANMVCPYFVDTPLLTRGARLLLAGGALGRVEDVLDAAGRLVAGGGVVGRAVVVGPRGMKGSAGPPGMGVGAAEGEDAEGEVVECALWEAYADDWEVSEVWNRGVIRMINRVAAVRGWIGWAGDLWSAFWARDSRL</sequence>
<evidence type="ECO:0000313" key="5">
    <source>
        <dbReference type="EMBL" id="KAF2458517.1"/>
    </source>
</evidence>
<dbReference type="Pfam" id="PF00106">
    <property type="entry name" value="adh_short"/>
    <property type="match status" value="2"/>
</dbReference>
<keyword evidence="6" id="KW-1185">Reference proteome</keyword>
<dbReference type="AlphaFoldDB" id="A0A6A6P3Y4"/>
<dbReference type="GO" id="GO:0016491">
    <property type="term" value="F:oxidoreductase activity"/>
    <property type="evidence" value="ECO:0007669"/>
    <property type="project" value="UniProtKB-KW"/>
</dbReference>
<evidence type="ECO:0000256" key="4">
    <source>
        <dbReference type="SAM" id="MobiDB-lite"/>
    </source>
</evidence>
<gene>
    <name evidence="5" type="ORF">BDY21DRAFT_410541</name>
</gene>
<dbReference type="PRINTS" id="PR00081">
    <property type="entry name" value="GDHRDH"/>
</dbReference>
<dbReference type="PROSITE" id="PS00061">
    <property type="entry name" value="ADH_SHORT"/>
    <property type="match status" value="1"/>
</dbReference>
<accession>A0A6A6P3Y4</accession>
<dbReference type="InterPro" id="IPR036291">
    <property type="entry name" value="NAD(P)-bd_dom_sf"/>
</dbReference>
<evidence type="ECO:0000256" key="2">
    <source>
        <dbReference type="ARBA" id="ARBA00022857"/>
    </source>
</evidence>
<dbReference type="SUPFAM" id="SSF51735">
    <property type="entry name" value="NAD(P)-binding Rossmann-fold domains"/>
    <property type="match status" value="1"/>
</dbReference>
<dbReference type="PANTHER" id="PTHR43180:SF16">
    <property type="entry name" value="BACILYSIN BIOSYNTHESIS OXIDOREDUCTASE BACC"/>
    <property type="match status" value="1"/>
</dbReference>
<dbReference type="InterPro" id="IPR020904">
    <property type="entry name" value="Sc_DH/Rdtase_CS"/>
</dbReference>
<dbReference type="Gene3D" id="3.40.50.720">
    <property type="entry name" value="NAD(P)-binding Rossmann-like Domain"/>
    <property type="match status" value="1"/>
</dbReference>
<feature type="region of interest" description="Disordered" evidence="4">
    <location>
        <begin position="81"/>
        <end position="101"/>
    </location>
</feature>
<proteinExistence type="inferred from homology"/>
<keyword evidence="3" id="KW-0560">Oxidoreductase</keyword>
<evidence type="ECO:0000256" key="1">
    <source>
        <dbReference type="ARBA" id="ARBA00006484"/>
    </source>
</evidence>
<evidence type="ECO:0000313" key="6">
    <source>
        <dbReference type="Proteomes" id="UP000799766"/>
    </source>
</evidence>
<name>A0A6A6P3Y4_9PEZI</name>
<organism evidence="5 6">
    <name type="scientific">Lineolata rhizophorae</name>
    <dbReference type="NCBI Taxonomy" id="578093"/>
    <lineage>
        <taxon>Eukaryota</taxon>
        <taxon>Fungi</taxon>
        <taxon>Dikarya</taxon>
        <taxon>Ascomycota</taxon>
        <taxon>Pezizomycotina</taxon>
        <taxon>Dothideomycetes</taxon>
        <taxon>Dothideomycetes incertae sedis</taxon>
        <taxon>Lineolatales</taxon>
        <taxon>Lineolataceae</taxon>
        <taxon>Lineolata</taxon>
    </lineage>
</organism>
<reference evidence="5" key="1">
    <citation type="journal article" date="2020" name="Stud. Mycol.">
        <title>101 Dothideomycetes genomes: a test case for predicting lifestyles and emergence of pathogens.</title>
        <authorList>
            <person name="Haridas S."/>
            <person name="Albert R."/>
            <person name="Binder M."/>
            <person name="Bloem J."/>
            <person name="Labutti K."/>
            <person name="Salamov A."/>
            <person name="Andreopoulos B."/>
            <person name="Baker S."/>
            <person name="Barry K."/>
            <person name="Bills G."/>
            <person name="Bluhm B."/>
            <person name="Cannon C."/>
            <person name="Castanera R."/>
            <person name="Culley D."/>
            <person name="Daum C."/>
            <person name="Ezra D."/>
            <person name="Gonzalez J."/>
            <person name="Henrissat B."/>
            <person name="Kuo A."/>
            <person name="Liang C."/>
            <person name="Lipzen A."/>
            <person name="Lutzoni F."/>
            <person name="Magnuson J."/>
            <person name="Mondo S."/>
            <person name="Nolan M."/>
            <person name="Ohm R."/>
            <person name="Pangilinan J."/>
            <person name="Park H.-J."/>
            <person name="Ramirez L."/>
            <person name="Alfaro M."/>
            <person name="Sun H."/>
            <person name="Tritt A."/>
            <person name="Yoshinaga Y."/>
            <person name="Zwiers L.-H."/>
            <person name="Turgeon B."/>
            <person name="Goodwin S."/>
            <person name="Spatafora J."/>
            <person name="Crous P."/>
            <person name="Grigoriev I."/>
        </authorList>
    </citation>
    <scope>NUCLEOTIDE SEQUENCE</scope>
    <source>
        <strain evidence="5">ATCC 16933</strain>
    </source>
</reference>
<protein>
    <submittedName>
        <fullName evidence="5">Uncharacterized protein</fullName>
    </submittedName>
</protein>
<comment type="similarity">
    <text evidence="1">Belongs to the short-chain dehydrogenases/reductases (SDR) family.</text>
</comment>
<dbReference type="Proteomes" id="UP000799766">
    <property type="component" value="Unassembled WGS sequence"/>
</dbReference>
<dbReference type="OrthoDB" id="498125at2759"/>
<keyword evidence="2" id="KW-0521">NADP</keyword>
<evidence type="ECO:0000256" key="3">
    <source>
        <dbReference type="ARBA" id="ARBA00023002"/>
    </source>
</evidence>
<dbReference type="EMBL" id="MU001677">
    <property type="protein sequence ID" value="KAF2458517.1"/>
    <property type="molecule type" value="Genomic_DNA"/>
</dbReference>
<dbReference type="PANTHER" id="PTHR43180">
    <property type="entry name" value="3-OXOACYL-(ACYL-CARRIER-PROTEIN) REDUCTASE (AFU_ORTHOLOGUE AFUA_6G11210)"/>
    <property type="match status" value="1"/>
</dbReference>
<feature type="region of interest" description="Disordered" evidence="4">
    <location>
        <begin position="205"/>
        <end position="230"/>
    </location>
</feature>